<keyword evidence="1" id="KW-0472">Membrane</keyword>
<dbReference type="SUPFAM" id="SSF81321">
    <property type="entry name" value="Family A G protein-coupled receptor-like"/>
    <property type="match status" value="1"/>
</dbReference>
<feature type="transmembrane region" description="Helical" evidence="1">
    <location>
        <begin position="218"/>
        <end position="242"/>
    </location>
</feature>
<evidence type="ECO:0000313" key="3">
    <source>
        <dbReference type="Proteomes" id="UP001432027"/>
    </source>
</evidence>
<keyword evidence="1" id="KW-1133">Transmembrane helix</keyword>
<gene>
    <name evidence="2" type="ORF">PENTCL1PPCAC_16572</name>
</gene>
<feature type="non-terminal residue" evidence="2">
    <location>
        <position position="295"/>
    </location>
</feature>
<dbReference type="InterPro" id="IPR019423">
    <property type="entry name" value="7TM_GPCR_serpentine_rcpt_Srj"/>
</dbReference>
<dbReference type="PANTHER" id="PTHR45907">
    <property type="entry name" value="SERPENTINE RECEPTOR, CLASS J"/>
    <property type="match status" value="1"/>
</dbReference>
<sequence length="295" mass="33777">KQDFSRELQDIITVLALTVNMMLLRIVFTAHRHDIGAYRYLMASFAVSDLIYTSIHWLVYPIPEMYGNAFLLSGHGLFNSRLGACIYCGVYSQATPILVFHFLYRTLKIRSFYVMNNLFRPDEETLTRLAPLFSGNTSSPVIHRIETAGEHIQALYWSGETYSRARWKNLLGAFDAGFTIAATYTAIIMCAYLINKFLSEHVRSSKTLSLHHQLYRSLLCQAIYPLITTYSPLGVCMFLPIIGVNFDWVSILCPPLCVSHPLFDALILIFCMSDYRVRELCCRSMFLRQIGLSRC</sequence>
<evidence type="ECO:0000313" key="2">
    <source>
        <dbReference type="EMBL" id="GMS94397.1"/>
    </source>
</evidence>
<feature type="transmembrane region" description="Helical" evidence="1">
    <location>
        <begin position="37"/>
        <end position="60"/>
    </location>
</feature>
<evidence type="ECO:0000256" key="1">
    <source>
        <dbReference type="SAM" id="Phobius"/>
    </source>
</evidence>
<comment type="caution">
    <text evidence="2">The sequence shown here is derived from an EMBL/GenBank/DDBJ whole genome shotgun (WGS) entry which is preliminary data.</text>
</comment>
<accession>A0AAV5TJG2</accession>
<keyword evidence="1" id="KW-0812">Transmembrane</keyword>
<dbReference type="EMBL" id="BTSX01000004">
    <property type="protein sequence ID" value="GMS94397.1"/>
    <property type="molecule type" value="Genomic_DNA"/>
</dbReference>
<feature type="transmembrane region" description="Helical" evidence="1">
    <location>
        <begin position="81"/>
        <end position="104"/>
    </location>
</feature>
<dbReference type="AlphaFoldDB" id="A0AAV5TJG2"/>
<organism evidence="2 3">
    <name type="scientific">Pristionchus entomophagus</name>
    <dbReference type="NCBI Taxonomy" id="358040"/>
    <lineage>
        <taxon>Eukaryota</taxon>
        <taxon>Metazoa</taxon>
        <taxon>Ecdysozoa</taxon>
        <taxon>Nematoda</taxon>
        <taxon>Chromadorea</taxon>
        <taxon>Rhabditida</taxon>
        <taxon>Rhabditina</taxon>
        <taxon>Diplogasteromorpha</taxon>
        <taxon>Diplogasteroidea</taxon>
        <taxon>Neodiplogasteridae</taxon>
        <taxon>Pristionchus</taxon>
    </lineage>
</organism>
<name>A0AAV5TJG2_9BILA</name>
<feature type="transmembrane region" description="Helical" evidence="1">
    <location>
        <begin position="12"/>
        <end position="31"/>
    </location>
</feature>
<dbReference type="Proteomes" id="UP001432027">
    <property type="component" value="Unassembled WGS sequence"/>
</dbReference>
<reference evidence="2" key="1">
    <citation type="submission" date="2023-10" db="EMBL/GenBank/DDBJ databases">
        <title>Genome assembly of Pristionchus species.</title>
        <authorList>
            <person name="Yoshida K."/>
            <person name="Sommer R.J."/>
        </authorList>
    </citation>
    <scope>NUCLEOTIDE SEQUENCE</scope>
    <source>
        <strain evidence="2">RS0144</strain>
    </source>
</reference>
<dbReference type="InterPro" id="IPR019428">
    <property type="entry name" value="7TM_GPCR_serpentine_rcpt_Str"/>
</dbReference>
<dbReference type="Pfam" id="PF10326">
    <property type="entry name" value="7TM_GPCR_Str"/>
    <property type="match status" value="2"/>
</dbReference>
<evidence type="ECO:0008006" key="4">
    <source>
        <dbReference type="Google" id="ProtNLM"/>
    </source>
</evidence>
<protein>
    <recommendedName>
        <fullName evidence="4">G protein-coupled receptor</fullName>
    </recommendedName>
</protein>
<feature type="non-terminal residue" evidence="2">
    <location>
        <position position="1"/>
    </location>
</feature>
<feature type="transmembrane region" description="Helical" evidence="1">
    <location>
        <begin position="176"/>
        <end position="198"/>
    </location>
</feature>
<keyword evidence="3" id="KW-1185">Reference proteome</keyword>
<proteinExistence type="predicted"/>
<dbReference type="PANTHER" id="PTHR45907:SF16">
    <property type="entry name" value="SERPENTINE RECEPTOR, CLASS J"/>
    <property type="match status" value="1"/>
</dbReference>